<evidence type="ECO:0000313" key="4">
    <source>
        <dbReference type="Proteomes" id="UP000193675"/>
    </source>
</evidence>
<dbReference type="Proteomes" id="UP000193675">
    <property type="component" value="Unassembled WGS sequence"/>
</dbReference>
<feature type="region of interest" description="Disordered" evidence="1">
    <location>
        <begin position="99"/>
        <end position="118"/>
    </location>
</feature>
<sequence length="461" mass="50363">MKQSITDFIKDEVYPVLDAVDRGLLNHLRPKSQSANGSYVLDCPACGKDRAFYYPTRSGIQCNRKDNCPSPFTSLWDALAQNGMSNGEVVKSLCEAAGVEPPDRDQDANSQSRTANNGRPVIKTGQAIVQVTQQLAARNKHILDAFQKARGYTDSVMASLRLGVFTTNEEVLSLLHGLGISKEQAREISIVSYEDSAPDAIWSGMEGRVIGYWPHPDGHVRIWGRLPSGPGEGRSNPKYRFSPHSSKVIPYLFRQRQKSILVCVEGTLDAWALQLINVWGCAIGQASINSAQAAYLFSQGVTEAAHMVDGDHAGYEGALSSIREAEAVGITLSIIPLGKGMDDADKMRTVGRENDLLKLIESRMNAGEYMARYCASLLDQPRPDLRRVSKIKAIAKSLGPTSHRKWLDWCASLGIAADEEAEAFRIMCNLVTGGLPVEEASGLVQRRTGYLITITKDAAHG</sequence>
<accession>A0A1X0ZN18</accession>
<gene>
    <name evidence="2" type="ORF">B7H17_25355</name>
    <name evidence="3" type="ORF">ID616_30670</name>
</gene>
<dbReference type="RefSeq" id="WP_084850926.1">
    <property type="nucleotide sequence ID" value="NZ_CP061724.1"/>
</dbReference>
<protein>
    <recommendedName>
        <fullName evidence="6">DNA primase</fullName>
    </recommendedName>
</protein>
<dbReference type="EMBL" id="CP061724">
    <property type="protein sequence ID" value="QOD01587.1"/>
    <property type="molecule type" value="Genomic_DNA"/>
</dbReference>
<dbReference type="Proteomes" id="UP000516786">
    <property type="component" value="Plasmid pZXPA-20-602k"/>
</dbReference>
<feature type="compositionally biased region" description="Polar residues" evidence="1">
    <location>
        <begin position="108"/>
        <end position="117"/>
    </location>
</feature>
<proteinExistence type="predicted"/>
<dbReference type="Gene3D" id="3.40.1360.10">
    <property type="match status" value="1"/>
</dbReference>
<evidence type="ECO:0000256" key="1">
    <source>
        <dbReference type="SAM" id="MobiDB-lite"/>
    </source>
</evidence>
<reference evidence="3 5" key="2">
    <citation type="submission" date="2020-09" db="EMBL/GenBank/DDBJ databases">
        <title>Co-existence of a novel multidrug-resistance efflux pump with carbapenem resistance gene blaVIM-2 in one megaplasmid in Pseudomonas putida.</title>
        <authorList>
            <person name="Peng K."/>
            <person name="Li R."/>
        </authorList>
    </citation>
    <scope>NUCLEOTIDE SEQUENCE [LARGE SCALE GENOMIC DNA]</scope>
    <source>
        <strain evidence="3 5">ZXPA-20</strain>
        <plasmid evidence="3 5">pZXPA-20-602k</plasmid>
    </source>
</reference>
<keyword evidence="3" id="KW-0614">Plasmid</keyword>
<organism evidence="2 4">
    <name type="scientific">Pseudomonas putida</name>
    <name type="common">Arthrobacter siderocapsulatus</name>
    <dbReference type="NCBI Taxonomy" id="303"/>
    <lineage>
        <taxon>Bacteria</taxon>
        <taxon>Pseudomonadati</taxon>
        <taxon>Pseudomonadota</taxon>
        <taxon>Gammaproteobacteria</taxon>
        <taxon>Pseudomonadales</taxon>
        <taxon>Pseudomonadaceae</taxon>
        <taxon>Pseudomonas</taxon>
    </lineage>
</organism>
<dbReference type="EMBL" id="NBWC01000049">
    <property type="protein sequence ID" value="ORL58854.1"/>
    <property type="molecule type" value="Genomic_DNA"/>
</dbReference>
<dbReference type="SUPFAM" id="SSF56731">
    <property type="entry name" value="DNA primase core"/>
    <property type="match status" value="1"/>
</dbReference>
<dbReference type="AlphaFoldDB" id="A0A1X0ZN18"/>
<evidence type="ECO:0000313" key="2">
    <source>
        <dbReference type="EMBL" id="ORL58854.1"/>
    </source>
</evidence>
<dbReference type="OrthoDB" id="6951234at2"/>
<reference evidence="2 4" key="1">
    <citation type="submission" date="2017-04" db="EMBL/GenBank/DDBJ databases">
        <title>Presence of VIM-2 positive Pseudomonas species in chickens and their surrounding environment.</title>
        <authorList>
            <person name="Zhang R."/>
        </authorList>
    </citation>
    <scope>NUCLEOTIDE SEQUENCE [LARGE SCALE GENOMIC DNA]</scope>
    <source>
        <strain evidence="2 4">DZ-C18</strain>
    </source>
</reference>
<name>A0A1X0ZN18_PSEPU</name>
<evidence type="ECO:0008006" key="6">
    <source>
        <dbReference type="Google" id="ProtNLM"/>
    </source>
</evidence>
<evidence type="ECO:0000313" key="3">
    <source>
        <dbReference type="EMBL" id="QOD01587.1"/>
    </source>
</evidence>
<evidence type="ECO:0000313" key="5">
    <source>
        <dbReference type="Proteomes" id="UP000516786"/>
    </source>
</evidence>
<geneLocation type="plasmid" evidence="3 5">
    <name>pZXPA-20-602k</name>
</geneLocation>